<evidence type="ECO:0000259" key="4">
    <source>
        <dbReference type="Pfam" id="PF09972"/>
    </source>
</evidence>
<evidence type="ECO:0000259" key="5">
    <source>
        <dbReference type="Pfam" id="PF20990"/>
    </source>
</evidence>
<evidence type="ECO:0000256" key="3">
    <source>
        <dbReference type="SAM" id="SignalP"/>
    </source>
</evidence>
<evidence type="ECO:0000256" key="1">
    <source>
        <dbReference type="SAM" id="MobiDB-lite"/>
    </source>
</evidence>
<feature type="transmembrane region" description="Helical" evidence="2">
    <location>
        <begin position="422"/>
        <end position="439"/>
    </location>
</feature>
<feature type="region of interest" description="Disordered" evidence="1">
    <location>
        <begin position="93"/>
        <end position="115"/>
    </location>
</feature>
<feature type="compositionally biased region" description="Polar residues" evidence="1">
    <location>
        <begin position="626"/>
        <end position="637"/>
    </location>
</feature>
<reference evidence="6 7" key="1">
    <citation type="submission" date="2020-03" db="EMBL/GenBank/DDBJ databases">
        <title>Propioniciclava sp. nov., isolated from Hydrophilus acuminatus.</title>
        <authorList>
            <person name="Hyun D.-W."/>
            <person name="Bae J.-W."/>
        </authorList>
    </citation>
    <scope>NUCLEOTIDE SEQUENCE [LARGE SCALE GENOMIC DNA]</scope>
    <source>
        <strain evidence="6 7">HDW11</strain>
    </source>
</reference>
<evidence type="ECO:0000313" key="6">
    <source>
        <dbReference type="EMBL" id="QIK73253.1"/>
    </source>
</evidence>
<feature type="signal peptide" evidence="3">
    <location>
        <begin position="1"/>
        <end position="21"/>
    </location>
</feature>
<feature type="chain" id="PRO_5038830790" evidence="3">
    <location>
        <begin position="22"/>
        <end position="649"/>
    </location>
</feature>
<sequence>MARRFAALLAALALVLIGALAAPPRAFAASDSYDSFDAVYNVTPEGLLEVRETWVLRFGSNSGRHGFDRHLVTREPYGTTDQDQVYEIDNVSVSSPDPVSTQTAITTNAGSTSREESIRIRIGSGDRTISAPTATYVISYDVKGSLRTGAGDHPELYWDATGSTMDAIAQATVRTTVPGGVVATQCYAGPPGSSTPCTSQSFEGNTATFTQGRIGYGSLLTVATQMNPGAVANAQPILVESGEAAATRTGYAVLGAAALGTVAIPILGWLWYRRRGHDERYAGVPPGTVPLSGQASHVVRNDPRIPVPVSFAPPKLPIAYAGFLLDGQYKVEHLTATIVGLATAGAIKLDSSDGSVATLIDPARATTKPGQLVLDDVFGGATSVDLSRASELAGTSRALAADEEAVAMSNGWFRRISRGRKSMASFGLIWVVAWIAISTGALASMIFWVLMPMTAALVITLAIVRSKMAKGQRTAVGRAWTDQVEGFRTYIATAEADQLKFEEGEDIFSKYLPWAVLFGLADRWVRVCEQAIALGRIPVPTGYWYGGGWNPNLILWNLNSLGTSVNTGAAPAVSSGPSFSSDTGFGGGSAFGAAAASAAAGSPAAVAEAAAGAAGSRPRAAVAQATPTRSQTNTSVSLGLMAPAAPRDP</sequence>
<keyword evidence="3" id="KW-0732">Signal</keyword>
<feature type="region of interest" description="Disordered" evidence="1">
    <location>
        <begin position="617"/>
        <end position="649"/>
    </location>
</feature>
<feature type="domain" description="DUF2207" evidence="4">
    <location>
        <begin position="34"/>
        <end position="225"/>
    </location>
</feature>
<dbReference type="Proteomes" id="UP000501058">
    <property type="component" value="Chromosome"/>
</dbReference>
<name>A0A6G7Y8Y2_9ACTN</name>
<keyword evidence="7" id="KW-1185">Reference proteome</keyword>
<dbReference type="Pfam" id="PF20990">
    <property type="entry name" value="DUF2207_C"/>
    <property type="match status" value="1"/>
</dbReference>
<keyword evidence="2" id="KW-1133">Transmembrane helix</keyword>
<proteinExistence type="predicted"/>
<protein>
    <submittedName>
        <fullName evidence="6">DUF2207 domain-containing protein</fullName>
    </submittedName>
</protein>
<feature type="compositionally biased region" description="Polar residues" evidence="1">
    <location>
        <begin position="101"/>
        <end position="112"/>
    </location>
</feature>
<evidence type="ECO:0000256" key="2">
    <source>
        <dbReference type="SAM" id="Phobius"/>
    </source>
</evidence>
<dbReference type="AlphaFoldDB" id="A0A6G7Y8Y2"/>
<dbReference type="InterPro" id="IPR048389">
    <property type="entry name" value="YciQ-like_C"/>
</dbReference>
<dbReference type="InterPro" id="IPR018702">
    <property type="entry name" value="DUF2207"/>
</dbReference>
<dbReference type="Pfam" id="PF09972">
    <property type="entry name" value="DUF2207"/>
    <property type="match status" value="1"/>
</dbReference>
<feature type="domain" description="Predicted membrane protein YciQ-like C-terminal" evidence="5">
    <location>
        <begin position="311"/>
        <end position="526"/>
    </location>
</feature>
<dbReference type="KEGG" id="prv:G7070_14535"/>
<evidence type="ECO:0000313" key="7">
    <source>
        <dbReference type="Proteomes" id="UP000501058"/>
    </source>
</evidence>
<dbReference type="EMBL" id="CP049865">
    <property type="protein sequence ID" value="QIK73253.1"/>
    <property type="molecule type" value="Genomic_DNA"/>
</dbReference>
<keyword evidence="2" id="KW-0812">Transmembrane</keyword>
<feature type="transmembrane region" description="Helical" evidence="2">
    <location>
        <begin position="251"/>
        <end position="272"/>
    </location>
</feature>
<keyword evidence="2" id="KW-0472">Membrane</keyword>
<gene>
    <name evidence="6" type="ORF">G7070_14535</name>
</gene>
<accession>A0A6G7Y8Y2</accession>
<dbReference type="RefSeq" id="WP_166234324.1">
    <property type="nucleotide sequence ID" value="NZ_CP049865.1"/>
</dbReference>
<organism evidence="6 7">
    <name type="scientific">Propioniciclava coleopterorum</name>
    <dbReference type="NCBI Taxonomy" id="2714937"/>
    <lineage>
        <taxon>Bacteria</taxon>
        <taxon>Bacillati</taxon>
        <taxon>Actinomycetota</taxon>
        <taxon>Actinomycetes</taxon>
        <taxon>Propionibacteriales</taxon>
        <taxon>Propionibacteriaceae</taxon>
        <taxon>Propioniciclava</taxon>
    </lineage>
</organism>
<feature type="transmembrane region" description="Helical" evidence="2">
    <location>
        <begin position="445"/>
        <end position="464"/>
    </location>
</feature>